<dbReference type="Proteomes" id="UP000663908">
    <property type="component" value="Chromosome"/>
</dbReference>
<accession>A0ABX7U6R2</accession>
<proteinExistence type="predicted"/>
<keyword evidence="2" id="KW-1185">Reference proteome</keyword>
<evidence type="ECO:0000313" key="1">
    <source>
        <dbReference type="EMBL" id="QTE03050.1"/>
    </source>
</evidence>
<gene>
    <name evidence="1" type="ORF">S1361_37290</name>
</gene>
<dbReference type="EMBL" id="CP071839">
    <property type="protein sequence ID" value="QTE03050.1"/>
    <property type="molecule type" value="Genomic_DNA"/>
</dbReference>
<protein>
    <submittedName>
        <fullName evidence="1">Uncharacterized protein</fullName>
    </submittedName>
</protein>
<organism evidence="1 2">
    <name type="scientific">Streptomyces cyanogenus</name>
    <dbReference type="NCBI Taxonomy" id="80860"/>
    <lineage>
        <taxon>Bacteria</taxon>
        <taxon>Bacillati</taxon>
        <taxon>Actinomycetota</taxon>
        <taxon>Actinomycetes</taxon>
        <taxon>Kitasatosporales</taxon>
        <taxon>Streptomycetaceae</taxon>
        <taxon>Streptomyces</taxon>
    </lineage>
</organism>
<sequence length="82" mass="8946">MRPARSCLPRSGVRASTYSCVKRQLLEMIRTLDPDASMPAERSLAVVSCTSRTAEGEPVDRVRSVHRGARCKFVAALTRVAG</sequence>
<reference evidence="1 2" key="1">
    <citation type="submission" date="2021-03" db="EMBL/GenBank/DDBJ databases">
        <title>Complete genome sequence of Streptomyces cyanogenus S136, producer of anticancer angucycline landomycin A.</title>
        <authorList>
            <person name="Hrab P."/>
            <person name="Ruckert C."/>
            <person name="Busche T."/>
            <person name="Ostash I."/>
            <person name="Kalinowski J."/>
            <person name="Fedorenko V."/>
            <person name="Yushchuk O."/>
            <person name="Ostash B."/>
        </authorList>
    </citation>
    <scope>NUCLEOTIDE SEQUENCE [LARGE SCALE GENOMIC DNA]</scope>
    <source>
        <strain evidence="1 2">S136</strain>
    </source>
</reference>
<evidence type="ECO:0000313" key="2">
    <source>
        <dbReference type="Proteomes" id="UP000663908"/>
    </source>
</evidence>
<name>A0ABX7U6R2_STRCY</name>